<keyword evidence="7" id="KW-1185">Reference proteome</keyword>
<name>A0A653DB20_CALMS</name>
<dbReference type="Proteomes" id="UP000410492">
    <property type="component" value="Unassembled WGS sequence"/>
</dbReference>
<feature type="domain" description="Peptidase M14" evidence="5">
    <location>
        <begin position="52"/>
        <end position="331"/>
    </location>
</feature>
<gene>
    <name evidence="6" type="ORF">CALMAC_LOCUS16034</name>
</gene>
<dbReference type="InterPro" id="IPR000834">
    <property type="entry name" value="Peptidase_M14"/>
</dbReference>
<proteinExistence type="inferred from homology"/>
<comment type="cofactor">
    <cofactor evidence="1">
        <name>Zn(2+)</name>
        <dbReference type="ChEBI" id="CHEBI:29105"/>
    </cofactor>
</comment>
<evidence type="ECO:0000256" key="2">
    <source>
        <dbReference type="ARBA" id="ARBA00005988"/>
    </source>
</evidence>
<comment type="caution">
    <text evidence="3">Lacks conserved residue(s) required for the propagation of feature annotation.</text>
</comment>
<dbReference type="SMART" id="SM00631">
    <property type="entry name" value="Zn_pept"/>
    <property type="match status" value="1"/>
</dbReference>
<protein>
    <recommendedName>
        <fullName evidence="5">Peptidase M14 domain-containing protein</fullName>
    </recommendedName>
</protein>
<dbReference type="PANTHER" id="PTHR11705">
    <property type="entry name" value="PROTEASE FAMILY M14 CARBOXYPEPTIDASE A,B"/>
    <property type="match status" value="1"/>
</dbReference>
<dbReference type="EMBL" id="CAACVG010011135">
    <property type="protein sequence ID" value="VEN57400.1"/>
    <property type="molecule type" value="Genomic_DNA"/>
</dbReference>
<dbReference type="OrthoDB" id="3626597at2759"/>
<evidence type="ECO:0000313" key="7">
    <source>
        <dbReference type="Proteomes" id="UP000410492"/>
    </source>
</evidence>
<evidence type="ECO:0000259" key="5">
    <source>
        <dbReference type="PROSITE" id="PS52035"/>
    </source>
</evidence>
<dbReference type="AlphaFoldDB" id="A0A653DB20"/>
<evidence type="ECO:0000256" key="1">
    <source>
        <dbReference type="ARBA" id="ARBA00001947"/>
    </source>
</evidence>
<dbReference type="GO" id="GO:0004181">
    <property type="term" value="F:metallocarboxypeptidase activity"/>
    <property type="evidence" value="ECO:0007669"/>
    <property type="project" value="InterPro"/>
</dbReference>
<dbReference type="Pfam" id="PF00246">
    <property type="entry name" value="Peptidase_M14"/>
    <property type="match status" value="1"/>
</dbReference>
<feature type="region of interest" description="Disordered" evidence="4">
    <location>
        <begin position="1"/>
        <end position="31"/>
    </location>
</feature>
<accession>A0A653DB20</accession>
<dbReference type="PANTHER" id="PTHR11705:SF91">
    <property type="entry name" value="FI01817P-RELATED"/>
    <property type="match status" value="1"/>
</dbReference>
<dbReference type="Gene3D" id="3.40.630.10">
    <property type="entry name" value="Zn peptidases"/>
    <property type="match status" value="1"/>
</dbReference>
<comment type="similarity">
    <text evidence="2 3">Belongs to the peptidase M14 family.</text>
</comment>
<dbReference type="PROSITE" id="PS52035">
    <property type="entry name" value="PEPTIDASE_M14"/>
    <property type="match status" value="1"/>
</dbReference>
<sequence length="345" mass="38816">MRTRSRKLIEKEETPPKVSVKHSPKKTGSSKVLIPEKQPSVAKLIKHDFSLGWFKPADIKYFLDDLAAKSNGRLDVEVIGQSNEGRDICMAIIRQNPAKPSSFGVFIECGSNGCDWLAIGAGLYLIDRLVKDQETVPQNADYYVIPCSNPDAYENSFSPHSPLVDLSHNYPIQLGHRDVRKIPENSFQAALLRWRRSYRFMRNECVAVMNGLLANMRNIKMFVSIQEGASKPKILYPYGFCVEKVEDEGVVKEVAMAANRSSKDKLFGVSSVYEAAGVDFGNIVDFLQLSGRIKFNYVMHINDRRRKPKKQLINSLGAEVLTALKNMSEEAIKHLKDGKQAISYV</sequence>
<organism evidence="6 7">
    <name type="scientific">Callosobruchus maculatus</name>
    <name type="common">Southern cowpea weevil</name>
    <name type="synonym">Pulse bruchid</name>
    <dbReference type="NCBI Taxonomy" id="64391"/>
    <lineage>
        <taxon>Eukaryota</taxon>
        <taxon>Metazoa</taxon>
        <taxon>Ecdysozoa</taxon>
        <taxon>Arthropoda</taxon>
        <taxon>Hexapoda</taxon>
        <taxon>Insecta</taxon>
        <taxon>Pterygota</taxon>
        <taxon>Neoptera</taxon>
        <taxon>Endopterygota</taxon>
        <taxon>Coleoptera</taxon>
        <taxon>Polyphaga</taxon>
        <taxon>Cucujiformia</taxon>
        <taxon>Chrysomeloidea</taxon>
        <taxon>Chrysomelidae</taxon>
        <taxon>Bruchinae</taxon>
        <taxon>Bruchini</taxon>
        <taxon>Callosobruchus</taxon>
    </lineage>
</organism>
<dbReference type="GO" id="GO:0006508">
    <property type="term" value="P:proteolysis"/>
    <property type="evidence" value="ECO:0007669"/>
    <property type="project" value="InterPro"/>
</dbReference>
<dbReference type="GO" id="GO:0005615">
    <property type="term" value="C:extracellular space"/>
    <property type="evidence" value="ECO:0007669"/>
    <property type="project" value="TreeGrafter"/>
</dbReference>
<evidence type="ECO:0000256" key="3">
    <source>
        <dbReference type="PROSITE-ProRule" id="PRU01379"/>
    </source>
</evidence>
<dbReference type="SUPFAM" id="SSF53187">
    <property type="entry name" value="Zn-dependent exopeptidases"/>
    <property type="match status" value="1"/>
</dbReference>
<evidence type="ECO:0000313" key="6">
    <source>
        <dbReference type="EMBL" id="VEN57400.1"/>
    </source>
</evidence>
<dbReference type="GO" id="GO:0008270">
    <property type="term" value="F:zinc ion binding"/>
    <property type="evidence" value="ECO:0007669"/>
    <property type="project" value="InterPro"/>
</dbReference>
<reference evidence="6 7" key="1">
    <citation type="submission" date="2019-01" db="EMBL/GenBank/DDBJ databases">
        <authorList>
            <person name="Sayadi A."/>
        </authorList>
    </citation>
    <scope>NUCLEOTIDE SEQUENCE [LARGE SCALE GENOMIC DNA]</scope>
</reference>
<evidence type="ECO:0000256" key="4">
    <source>
        <dbReference type="SAM" id="MobiDB-lite"/>
    </source>
</evidence>